<evidence type="ECO:0000256" key="2">
    <source>
        <dbReference type="SAM" id="SignalP"/>
    </source>
</evidence>
<feature type="signal peptide" evidence="2">
    <location>
        <begin position="1"/>
        <end position="16"/>
    </location>
</feature>
<keyword evidence="4" id="KW-1185">Reference proteome</keyword>
<dbReference type="Proteomes" id="UP000095287">
    <property type="component" value="Unplaced"/>
</dbReference>
<sequence length="106" mass="11885">MRTLVVLSCLLVLTSALWGPFKKAECDICRDVVEDTEGWVGKEDQRDEQYIIKKCESFFDLVSKRLAKKFCDHFVESGLNDIIKHLEDPTAEVKDADAVCAAVSGC</sequence>
<dbReference type="Gene3D" id="1.10.225.10">
    <property type="entry name" value="Saposin-like"/>
    <property type="match status" value="1"/>
</dbReference>
<reference evidence="5" key="1">
    <citation type="submission" date="2016-11" db="UniProtKB">
        <authorList>
            <consortium name="WormBaseParasite"/>
        </authorList>
    </citation>
    <scope>IDENTIFICATION</scope>
</reference>
<dbReference type="PROSITE" id="PS50015">
    <property type="entry name" value="SAP_B"/>
    <property type="match status" value="1"/>
</dbReference>
<keyword evidence="1" id="KW-1015">Disulfide bond</keyword>
<dbReference type="WBParaSite" id="L893_g5724.t1">
    <property type="protein sequence ID" value="L893_g5724.t1"/>
    <property type="gene ID" value="L893_g5724"/>
</dbReference>
<dbReference type="InterPro" id="IPR011001">
    <property type="entry name" value="Saposin-like"/>
</dbReference>
<dbReference type="AlphaFoldDB" id="A0A1I8AHR6"/>
<proteinExistence type="predicted"/>
<feature type="chain" id="PRO_5009314731" evidence="2">
    <location>
        <begin position="17"/>
        <end position="106"/>
    </location>
</feature>
<protein>
    <submittedName>
        <fullName evidence="5">Saposin B-type domain-containing protein</fullName>
    </submittedName>
</protein>
<evidence type="ECO:0000256" key="1">
    <source>
        <dbReference type="ARBA" id="ARBA00023157"/>
    </source>
</evidence>
<dbReference type="SUPFAM" id="SSF47862">
    <property type="entry name" value="Saposin"/>
    <property type="match status" value="1"/>
</dbReference>
<dbReference type="InterPro" id="IPR008139">
    <property type="entry name" value="SaposinB_dom"/>
</dbReference>
<evidence type="ECO:0000259" key="3">
    <source>
        <dbReference type="PROSITE" id="PS50015"/>
    </source>
</evidence>
<evidence type="ECO:0000313" key="5">
    <source>
        <dbReference type="WBParaSite" id="L893_g5724.t1"/>
    </source>
</evidence>
<keyword evidence="2" id="KW-0732">Signal</keyword>
<evidence type="ECO:0000313" key="4">
    <source>
        <dbReference type="Proteomes" id="UP000095287"/>
    </source>
</evidence>
<name>A0A1I8AHR6_9BILA</name>
<feature type="domain" description="Saposin B-type" evidence="3">
    <location>
        <begin position="22"/>
        <end position="106"/>
    </location>
</feature>
<dbReference type="SMART" id="SM00741">
    <property type="entry name" value="SapB"/>
    <property type="match status" value="1"/>
</dbReference>
<organism evidence="4 5">
    <name type="scientific">Steinernema glaseri</name>
    <dbReference type="NCBI Taxonomy" id="37863"/>
    <lineage>
        <taxon>Eukaryota</taxon>
        <taxon>Metazoa</taxon>
        <taxon>Ecdysozoa</taxon>
        <taxon>Nematoda</taxon>
        <taxon>Chromadorea</taxon>
        <taxon>Rhabditida</taxon>
        <taxon>Tylenchina</taxon>
        <taxon>Panagrolaimomorpha</taxon>
        <taxon>Strongyloidoidea</taxon>
        <taxon>Steinernematidae</taxon>
        <taxon>Steinernema</taxon>
    </lineage>
</organism>
<accession>A0A1I8AHR6</accession>